<dbReference type="AlphaFoldDB" id="A0A370GP72"/>
<proteinExistence type="predicted"/>
<gene>
    <name evidence="1" type="ORF">DFR59_102156</name>
</gene>
<name>A0A370GP72_9BACI</name>
<sequence>MIWLFILSPLFILIPVLIYFDKKHGASDPRLDTDNYRIDRDLAKDDSYFIK</sequence>
<reference evidence="1 2" key="1">
    <citation type="submission" date="2018-07" db="EMBL/GenBank/DDBJ databases">
        <title>Genomic Encyclopedia of Type Strains, Phase IV (KMG-IV): sequencing the most valuable type-strain genomes for metagenomic binning, comparative biology and taxonomic classification.</title>
        <authorList>
            <person name="Goeker M."/>
        </authorList>
    </citation>
    <scope>NUCLEOTIDE SEQUENCE [LARGE SCALE GENOMIC DNA]</scope>
    <source>
        <strain evidence="1 2">DSM 25281</strain>
    </source>
</reference>
<organism evidence="1 2">
    <name type="scientific">Falsibacillus pallidus</name>
    <dbReference type="NCBI Taxonomy" id="493781"/>
    <lineage>
        <taxon>Bacteria</taxon>
        <taxon>Bacillati</taxon>
        <taxon>Bacillota</taxon>
        <taxon>Bacilli</taxon>
        <taxon>Bacillales</taxon>
        <taxon>Bacillaceae</taxon>
        <taxon>Falsibacillus</taxon>
    </lineage>
</organism>
<dbReference type="Proteomes" id="UP000255326">
    <property type="component" value="Unassembled WGS sequence"/>
</dbReference>
<comment type="caution">
    <text evidence="1">The sequence shown here is derived from an EMBL/GenBank/DDBJ whole genome shotgun (WGS) entry which is preliminary data.</text>
</comment>
<dbReference type="EMBL" id="QQAY01000002">
    <property type="protein sequence ID" value="RDI45528.1"/>
    <property type="molecule type" value="Genomic_DNA"/>
</dbReference>
<accession>A0A370GP72</accession>
<protein>
    <submittedName>
        <fullName evidence="1">Uncharacterized protein</fullName>
    </submittedName>
</protein>
<keyword evidence="2" id="KW-1185">Reference proteome</keyword>
<evidence type="ECO:0000313" key="1">
    <source>
        <dbReference type="EMBL" id="RDI45528.1"/>
    </source>
</evidence>
<evidence type="ECO:0000313" key="2">
    <source>
        <dbReference type="Proteomes" id="UP000255326"/>
    </source>
</evidence>